<dbReference type="Gene3D" id="3.40.640.10">
    <property type="entry name" value="Type I PLP-dependent aspartate aminotransferase-like (Major domain)"/>
    <property type="match status" value="1"/>
</dbReference>
<dbReference type="InterPro" id="IPR000653">
    <property type="entry name" value="DegT/StrS_aminotransferase"/>
</dbReference>
<dbReference type="Proteomes" id="UP000324106">
    <property type="component" value="Chromosome"/>
</dbReference>
<dbReference type="InterPro" id="IPR030967">
    <property type="entry name" value="PLP_DesI"/>
</dbReference>
<dbReference type="NCBIfam" id="TIGR04427">
    <property type="entry name" value="PLP_DesI"/>
    <property type="match status" value="1"/>
</dbReference>
<dbReference type="PANTHER" id="PTHR30244">
    <property type="entry name" value="TRANSAMINASE"/>
    <property type="match status" value="1"/>
</dbReference>
<feature type="region of interest" description="Disordered" evidence="6">
    <location>
        <begin position="393"/>
        <end position="416"/>
    </location>
</feature>
<keyword evidence="7" id="KW-0032">Aminotransferase</keyword>
<gene>
    <name evidence="7" type="ORF">DEJ46_14375</name>
</gene>
<dbReference type="GO" id="GO:0008483">
    <property type="term" value="F:transaminase activity"/>
    <property type="evidence" value="ECO:0007669"/>
    <property type="project" value="UniProtKB-KW"/>
</dbReference>
<dbReference type="CDD" id="cd00616">
    <property type="entry name" value="AHBA_syn"/>
    <property type="match status" value="1"/>
</dbReference>
<evidence type="ECO:0000256" key="1">
    <source>
        <dbReference type="ARBA" id="ARBA00022898"/>
    </source>
</evidence>
<evidence type="ECO:0000256" key="3">
    <source>
        <dbReference type="PIRSR" id="PIRSR000390-1"/>
    </source>
</evidence>
<dbReference type="AlphaFoldDB" id="A0A5P2APC8"/>
<keyword evidence="7" id="KW-0808">Transferase</keyword>
<dbReference type="PANTHER" id="PTHR30244:SF9">
    <property type="entry name" value="PROTEIN RV3402C"/>
    <property type="match status" value="1"/>
</dbReference>
<evidence type="ECO:0000313" key="8">
    <source>
        <dbReference type="Proteomes" id="UP000324106"/>
    </source>
</evidence>
<dbReference type="Gene3D" id="3.90.1150.10">
    <property type="entry name" value="Aspartate Aminotransferase, domain 1"/>
    <property type="match status" value="1"/>
</dbReference>
<dbReference type="PIRSF" id="PIRSF000390">
    <property type="entry name" value="PLP_StrS"/>
    <property type="match status" value="1"/>
</dbReference>
<dbReference type="OrthoDB" id="9804264at2"/>
<evidence type="ECO:0000256" key="6">
    <source>
        <dbReference type="SAM" id="MobiDB-lite"/>
    </source>
</evidence>
<dbReference type="GO" id="GO:0030170">
    <property type="term" value="F:pyridoxal phosphate binding"/>
    <property type="evidence" value="ECO:0007669"/>
    <property type="project" value="TreeGrafter"/>
</dbReference>
<comment type="similarity">
    <text evidence="2 5">Belongs to the DegT/DnrJ/EryC1 family.</text>
</comment>
<proteinExistence type="inferred from homology"/>
<evidence type="ECO:0000313" key="7">
    <source>
        <dbReference type="EMBL" id="QES20144.1"/>
    </source>
</evidence>
<evidence type="ECO:0000256" key="2">
    <source>
        <dbReference type="ARBA" id="ARBA00037999"/>
    </source>
</evidence>
<dbReference type="InterPro" id="IPR015421">
    <property type="entry name" value="PyrdxlP-dep_Trfase_major"/>
</dbReference>
<dbReference type="InterPro" id="IPR015422">
    <property type="entry name" value="PyrdxlP-dep_Trfase_small"/>
</dbReference>
<protein>
    <submittedName>
        <fullName evidence="7">dTDP-4-dehydro-6-deoxyglucose aminotransferase</fullName>
    </submittedName>
</protein>
<sequence length="416" mass="44496">MKSVLSDLAFFGGTAAFDQPLLVGRPNRIDRAKLYERLDRALDGQWLSNGGPLVREFEERVAGLAGVEHAVATCNATAGLQLLAHAAGLTGEVIMPSMTFAATPHAMRWIGLTPVFADIDPDTGTLDPDRVAAAVTPRTSAILGVHLWGRLCAADQLRKVADEHGLRLYFDAAHALGCSIDGRPAGSLGDAEVFSFHATKAVNAFEGGAVATDDADLAARIRALHNFGFNLHGGSPAGGTNAKMSEAAAAMGLTSLDAFPEVIDRNRHNHAAYREHLADLPGVLVADHDRHGVNNHQYVIVEIDEAVTGIHRDLVMEVLKAEGVHTRAYFSPGCHQLEPYRGQPHAPLSHTEHLAERVLCLPTGTAVDDDDTRRVSDLLRLCVTRGRELTARHRDTAPAPLAAPRTATPTPTIGRS</sequence>
<feature type="compositionally biased region" description="Low complexity" evidence="6">
    <location>
        <begin position="397"/>
        <end position="416"/>
    </location>
</feature>
<keyword evidence="1 4" id="KW-0663">Pyridoxal phosphate</keyword>
<evidence type="ECO:0000256" key="4">
    <source>
        <dbReference type="PIRSR" id="PIRSR000390-2"/>
    </source>
</evidence>
<name>A0A5P2APC8_STRVZ</name>
<evidence type="ECO:0000256" key="5">
    <source>
        <dbReference type="RuleBase" id="RU004508"/>
    </source>
</evidence>
<dbReference type="GO" id="GO:0000271">
    <property type="term" value="P:polysaccharide biosynthetic process"/>
    <property type="evidence" value="ECO:0007669"/>
    <property type="project" value="TreeGrafter"/>
</dbReference>
<dbReference type="EMBL" id="CP029194">
    <property type="protein sequence ID" value="QES20144.1"/>
    <property type="molecule type" value="Genomic_DNA"/>
</dbReference>
<dbReference type="Pfam" id="PF01041">
    <property type="entry name" value="DegT_DnrJ_EryC1"/>
    <property type="match status" value="1"/>
</dbReference>
<dbReference type="RefSeq" id="WP_150266647.1">
    <property type="nucleotide sequence ID" value="NZ_CP029194.1"/>
</dbReference>
<dbReference type="InterPro" id="IPR015424">
    <property type="entry name" value="PyrdxlP-dep_Trfase"/>
</dbReference>
<organism evidence="7 8">
    <name type="scientific">Streptomyces venezuelae</name>
    <dbReference type="NCBI Taxonomy" id="54571"/>
    <lineage>
        <taxon>Bacteria</taxon>
        <taxon>Bacillati</taxon>
        <taxon>Actinomycetota</taxon>
        <taxon>Actinomycetes</taxon>
        <taxon>Kitasatosporales</taxon>
        <taxon>Streptomycetaceae</taxon>
        <taxon>Streptomyces</taxon>
    </lineage>
</organism>
<feature type="modified residue" description="N6-(pyridoxal phosphate)lysine" evidence="4">
    <location>
        <position position="200"/>
    </location>
</feature>
<dbReference type="SUPFAM" id="SSF53383">
    <property type="entry name" value="PLP-dependent transferases"/>
    <property type="match status" value="1"/>
</dbReference>
<feature type="active site" description="Proton acceptor" evidence="3">
    <location>
        <position position="200"/>
    </location>
</feature>
<reference evidence="7 8" key="1">
    <citation type="submission" date="2018-05" db="EMBL/GenBank/DDBJ databases">
        <title>Streptomyces venezuelae.</title>
        <authorList>
            <person name="Kim W."/>
            <person name="Lee N."/>
            <person name="Cho B.-K."/>
        </authorList>
    </citation>
    <scope>NUCLEOTIDE SEQUENCE [LARGE SCALE GENOMIC DNA]</scope>
    <source>
        <strain evidence="7 8">ATCC 15068</strain>
    </source>
</reference>
<accession>A0A5P2APC8</accession>